<reference evidence="2 3" key="2">
    <citation type="submission" date="2015-10" db="EMBL/GenBank/DDBJ databases">
        <title>Draft Genome Sequence of Prosthecomicrobium hirschii ATCC 27832.</title>
        <authorList>
            <person name="Daniel J."/>
            <person name="Givan S.A."/>
            <person name="Brun Y.V."/>
            <person name="Brown P.J."/>
        </authorList>
    </citation>
    <scope>NUCLEOTIDE SEQUENCE [LARGE SCALE GENOMIC DNA]</scope>
    <source>
        <strain evidence="2 3">16</strain>
    </source>
</reference>
<proteinExistence type="predicted"/>
<dbReference type="STRING" id="665126.ABB55_05000"/>
<dbReference type="RefSeq" id="WP_054357826.1">
    <property type="nucleotide sequence ID" value="NZ_LJYW01000001.1"/>
</dbReference>
<organism evidence="2 3">
    <name type="scientific">Prosthecodimorpha hirschii</name>
    <dbReference type="NCBI Taxonomy" id="665126"/>
    <lineage>
        <taxon>Bacteria</taxon>
        <taxon>Pseudomonadati</taxon>
        <taxon>Pseudomonadota</taxon>
        <taxon>Alphaproteobacteria</taxon>
        <taxon>Hyphomicrobiales</taxon>
        <taxon>Ancalomicrobiaceae</taxon>
        <taxon>Prosthecodimorpha</taxon>
    </lineage>
</organism>
<keyword evidence="3" id="KW-1185">Reference proteome</keyword>
<evidence type="ECO:0000313" key="3">
    <source>
        <dbReference type="Proteomes" id="UP000048984"/>
    </source>
</evidence>
<dbReference type="SUPFAM" id="SSF52141">
    <property type="entry name" value="Uracil-DNA glycosylase-like"/>
    <property type="match status" value="1"/>
</dbReference>
<sequence>MSATSPDPIAELDLAIRTCRICRDAPTGSPLPHEPRPVAHLSATARILVAGQAPGTKVHASGLPFDDASGDRLRDWMGIGRDLFYDTRRIAFLPMGFCFPGQDAAGGDLPPRRECARAWRARAMAAMPAVELVLAVGQYAQVWHLGGLKPVGMTETVARWREIMAGTAGPRILPLPHPSWRNTGWLKRNPWFGTELLPVLRAEIARLTASIE</sequence>
<comment type="caution">
    <text evidence="2">The sequence shown here is derived from an EMBL/GenBank/DDBJ whole genome shotgun (WGS) entry which is preliminary data.</text>
</comment>
<reference evidence="2 3" key="1">
    <citation type="submission" date="2015-09" db="EMBL/GenBank/DDBJ databases">
        <authorList>
            <person name="Jackson K.R."/>
            <person name="Lunt B.L."/>
            <person name="Fisher J.N.B."/>
            <person name="Gardner A.V."/>
            <person name="Bailey M.E."/>
            <person name="Deus L.M."/>
            <person name="Earl A.S."/>
            <person name="Gibby P.D."/>
            <person name="Hartmann K.A."/>
            <person name="Liu J.E."/>
            <person name="Manci A.M."/>
            <person name="Nielsen D.A."/>
            <person name="Solomon M.B."/>
            <person name="Breakwell D.P."/>
            <person name="Burnett S.H."/>
            <person name="Grose J.H."/>
        </authorList>
    </citation>
    <scope>NUCLEOTIDE SEQUENCE [LARGE SCALE GENOMIC DNA]</scope>
    <source>
        <strain evidence="2 3">16</strain>
    </source>
</reference>
<dbReference type="EMBL" id="LJYW01000001">
    <property type="protein sequence ID" value="KPL51664.1"/>
    <property type="molecule type" value="Genomic_DNA"/>
</dbReference>
<accession>A0A0P6VHW9</accession>
<dbReference type="Pfam" id="PF03167">
    <property type="entry name" value="UDG"/>
    <property type="match status" value="1"/>
</dbReference>
<dbReference type="SMART" id="SM00987">
    <property type="entry name" value="UreE_C"/>
    <property type="match status" value="1"/>
</dbReference>
<evidence type="ECO:0000313" key="2">
    <source>
        <dbReference type="EMBL" id="KPL51664.1"/>
    </source>
</evidence>
<evidence type="ECO:0000259" key="1">
    <source>
        <dbReference type="SMART" id="SM00986"/>
    </source>
</evidence>
<dbReference type="SMART" id="SM00986">
    <property type="entry name" value="UDG"/>
    <property type="match status" value="1"/>
</dbReference>
<protein>
    <submittedName>
        <fullName evidence="2">Uracil-DNA glycosylase</fullName>
    </submittedName>
</protein>
<dbReference type="Gene3D" id="3.40.470.10">
    <property type="entry name" value="Uracil-DNA glycosylase-like domain"/>
    <property type="match status" value="1"/>
</dbReference>
<gene>
    <name evidence="2" type="ORF">ABB55_05000</name>
</gene>
<dbReference type="CDD" id="cd10033">
    <property type="entry name" value="UDG_like"/>
    <property type="match status" value="1"/>
</dbReference>
<dbReference type="PANTHER" id="PTHR42160">
    <property type="entry name" value="URACIL-DNA GLYCOSYLASE SUPERFAMILY PROTEIN"/>
    <property type="match status" value="1"/>
</dbReference>
<feature type="domain" description="Uracil-DNA glycosylase-like" evidence="1">
    <location>
        <begin position="38"/>
        <end position="201"/>
    </location>
</feature>
<dbReference type="AlphaFoldDB" id="A0A0P6VHW9"/>
<dbReference type="PANTHER" id="PTHR42160:SF1">
    <property type="entry name" value="URACIL-DNA GLYCOSYLASE SUPERFAMILY PROTEIN"/>
    <property type="match status" value="1"/>
</dbReference>
<dbReference type="InterPro" id="IPR005122">
    <property type="entry name" value="Uracil-DNA_glycosylase-like"/>
</dbReference>
<dbReference type="Proteomes" id="UP000048984">
    <property type="component" value="Unassembled WGS sequence"/>
</dbReference>
<name>A0A0P6VHW9_9HYPH</name>
<dbReference type="InterPro" id="IPR036895">
    <property type="entry name" value="Uracil-DNA_glycosylase-like_sf"/>
</dbReference>
<dbReference type="InterPro" id="IPR047124">
    <property type="entry name" value="HI_0220.2"/>
</dbReference>